<gene>
    <name evidence="2" type="primary">C2CD3</name>
    <name evidence="2" type="ORF">TSPGSL018_2129</name>
</gene>
<dbReference type="InterPro" id="IPR057537">
    <property type="entry name" value="C2_C2CD3_N"/>
</dbReference>
<dbReference type="GO" id="GO:0005814">
    <property type="term" value="C:centriole"/>
    <property type="evidence" value="ECO:0007669"/>
    <property type="project" value="TreeGrafter"/>
</dbReference>
<organism evidence="2">
    <name type="scientific">Tetraselmis sp. GSL018</name>
    <dbReference type="NCBI Taxonomy" id="582737"/>
    <lineage>
        <taxon>Eukaryota</taxon>
        <taxon>Viridiplantae</taxon>
        <taxon>Chlorophyta</taxon>
        <taxon>core chlorophytes</taxon>
        <taxon>Chlorodendrophyceae</taxon>
        <taxon>Chlorodendrales</taxon>
        <taxon>Chlorodendraceae</taxon>
        <taxon>Tetraselmis</taxon>
    </lineage>
</organism>
<proteinExistence type="predicted"/>
<feature type="non-terminal residue" evidence="2">
    <location>
        <position position="158"/>
    </location>
</feature>
<dbReference type="GO" id="GO:0060271">
    <property type="term" value="P:cilium assembly"/>
    <property type="evidence" value="ECO:0007669"/>
    <property type="project" value="TreeGrafter"/>
</dbReference>
<evidence type="ECO:0000313" key="2">
    <source>
        <dbReference type="EMBL" id="JAC71346.1"/>
    </source>
</evidence>
<evidence type="ECO:0000259" key="1">
    <source>
        <dbReference type="Pfam" id="PF25339"/>
    </source>
</evidence>
<dbReference type="GO" id="GO:0071539">
    <property type="term" value="P:protein localization to centrosome"/>
    <property type="evidence" value="ECO:0007669"/>
    <property type="project" value="TreeGrafter"/>
</dbReference>
<sequence length="158" mass="17424">MSISLPPFVDGVTRGELELRVDNLQWELPGAPSNVQARVKWWGESGDGTVIKLRPGEPQRNSHTRQFVLKSGPKHVVKYLKDMATLFLTIEDSRTLAQKGNVAVDVRTLDVQSPVVGCYPVVGLNRRALGRVDVRLALSFDSAVVSSFEMNEHIAATD</sequence>
<reference evidence="2" key="1">
    <citation type="submission" date="2014-05" db="EMBL/GenBank/DDBJ databases">
        <title>The transcriptome of the halophilic microalga Tetraselmis sp. GSL018 isolated from the Great Salt Lake, Utah.</title>
        <authorList>
            <person name="Jinkerson R.E."/>
            <person name="D'Adamo S."/>
            <person name="Posewitz M.C."/>
        </authorList>
    </citation>
    <scope>NUCLEOTIDE SEQUENCE</scope>
    <source>
        <strain evidence="2">GSL018</strain>
    </source>
</reference>
<dbReference type="AlphaFoldDB" id="A0A061RLD9"/>
<feature type="domain" description="C2CD3 N-terminal C2" evidence="1">
    <location>
        <begin position="3"/>
        <end position="140"/>
    </location>
</feature>
<accession>A0A061RLD9</accession>
<dbReference type="EMBL" id="GBEZ01014755">
    <property type="protein sequence ID" value="JAC71346.1"/>
    <property type="molecule type" value="Transcribed_RNA"/>
</dbReference>
<protein>
    <submittedName>
        <fullName evidence="2">C2 domain-containing protein 3</fullName>
    </submittedName>
</protein>
<name>A0A061RLD9_9CHLO</name>
<dbReference type="Pfam" id="PF25339">
    <property type="entry name" value="C2_C2CD3_N"/>
    <property type="match status" value="1"/>
</dbReference>
<dbReference type="PANTHER" id="PTHR21254">
    <property type="entry name" value="C2 DOMAIN-CONTAINING PROTEIN 3"/>
    <property type="match status" value="1"/>
</dbReference>
<dbReference type="PANTHER" id="PTHR21254:SF1">
    <property type="entry name" value="C2 DOMAIN-CONTAINING PROTEIN 3"/>
    <property type="match status" value="1"/>
</dbReference>